<keyword evidence="1" id="KW-1133">Transmembrane helix</keyword>
<dbReference type="RefSeq" id="XP_007728064.1">
    <property type="nucleotide sequence ID" value="XM_007729874.1"/>
</dbReference>
<keyword evidence="1" id="KW-0472">Membrane</keyword>
<keyword evidence="4" id="KW-1185">Reference proteome</keyword>
<proteinExistence type="predicted"/>
<dbReference type="OrthoDB" id="3533814at2759"/>
<gene>
    <name evidence="3" type="ORF">A1O1_09017</name>
</gene>
<dbReference type="GeneID" id="19163863"/>
<evidence type="ECO:0000313" key="3">
    <source>
        <dbReference type="EMBL" id="EXJ78616.1"/>
    </source>
</evidence>
<feature type="transmembrane region" description="Helical" evidence="1">
    <location>
        <begin position="286"/>
        <end position="303"/>
    </location>
</feature>
<protein>
    <recommendedName>
        <fullName evidence="2">DUF6594 domain-containing protein</fullName>
    </recommendedName>
</protein>
<evidence type="ECO:0000256" key="1">
    <source>
        <dbReference type="SAM" id="Phobius"/>
    </source>
</evidence>
<dbReference type="HOGENOM" id="CLU_051118_2_0_1"/>
<keyword evidence="1" id="KW-0812">Transmembrane</keyword>
<feature type="transmembrane region" description="Helical" evidence="1">
    <location>
        <begin position="258"/>
        <end position="279"/>
    </location>
</feature>
<reference evidence="3 4" key="1">
    <citation type="submission" date="2013-03" db="EMBL/GenBank/DDBJ databases">
        <title>The Genome Sequence of Capronia coronata CBS 617.96.</title>
        <authorList>
            <consortium name="The Broad Institute Genomics Platform"/>
            <person name="Cuomo C."/>
            <person name="de Hoog S."/>
            <person name="Gorbushina A."/>
            <person name="Walker B."/>
            <person name="Young S.K."/>
            <person name="Zeng Q."/>
            <person name="Gargeya S."/>
            <person name="Fitzgerald M."/>
            <person name="Haas B."/>
            <person name="Abouelleil A."/>
            <person name="Allen A.W."/>
            <person name="Alvarado L."/>
            <person name="Arachchi H.M."/>
            <person name="Berlin A.M."/>
            <person name="Chapman S.B."/>
            <person name="Gainer-Dewar J."/>
            <person name="Goldberg J."/>
            <person name="Griggs A."/>
            <person name="Gujja S."/>
            <person name="Hansen M."/>
            <person name="Howarth C."/>
            <person name="Imamovic A."/>
            <person name="Ireland A."/>
            <person name="Larimer J."/>
            <person name="McCowan C."/>
            <person name="Murphy C."/>
            <person name="Pearson M."/>
            <person name="Poon T.W."/>
            <person name="Priest M."/>
            <person name="Roberts A."/>
            <person name="Saif S."/>
            <person name="Shea T."/>
            <person name="Sisk P."/>
            <person name="Sykes S."/>
            <person name="Wortman J."/>
            <person name="Nusbaum C."/>
            <person name="Birren B."/>
        </authorList>
    </citation>
    <scope>NUCLEOTIDE SEQUENCE [LARGE SCALE GENOMIC DNA]</scope>
    <source>
        <strain evidence="3 4">CBS 617.96</strain>
    </source>
</reference>
<accession>W9XNS3</accession>
<dbReference type="InterPro" id="IPR046529">
    <property type="entry name" value="DUF6594"/>
</dbReference>
<sequence length="308" mass="34348">MSMNGYNALAGYMGTYPSLAIFRRFLILHARDLLVMQGEIINLEHELCMSIQSDREAKDPVKNASEYDISALKGPHKSERAAEQWSRTLELRKLLKNYGRSTSFASFRLLLSLCEAQLRFASLQRLAPVKKADLLPLHECLGMPYGSGRHFLRAHEFETWDEEHIHDLASLDGSNTRKDALSKLIDKLLRRVYHPVMGRKLHDPLSVEEAWASHGQPRPIVYYPDGHVSVAIDTLSTILASVLPALSAFGLFFIQDPLIRMVAIVACTVLFSTILTLVARPTRAECFAITSAFAAVLVVFLGSNGSVP</sequence>
<dbReference type="AlphaFoldDB" id="W9XNS3"/>
<dbReference type="Proteomes" id="UP000019484">
    <property type="component" value="Unassembled WGS sequence"/>
</dbReference>
<evidence type="ECO:0000313" key="4">
    <source>
        <dbReference type="Proteomes" id="UP000019484"/>
    </source>
</evidence>
<dbReference type="Pfam" id="PF20237">
    <property type="entry name" value="DUF6594"/>
    <property type="match status" value="1"/>
</dbReference>
<organism evidence="3 4">
    <name type="scientific">Capronia coronata CBS 617.96</name>
    <dbReference type="NCBI Taxonomy" id="1182541"/>
    <lineage>
        <taxon>Eukaryota</taxon>
        <taxon>Fungi</taxon>
        <taxon>Dikarya</taxon>
        <taxon>Ascomycota</taxon>
        <taxon>Pezizomycotina</taxon>
        <taxon>Eurotiomycetes</taxon>
        <taxon>Chaetothyriomycetidae</taxon>
        <taxon>Chaetothyriales</taxon>
        <taxon>Herpotrichiellaceae</taxon>
        <taxon>Capronia</taxon>
    </lineage>
</organism>
<evidence type="ECO:0000259" key="2">
    <source>
        <dbReference type="Pfam" id="PF20237"/>
    </source>
</evidence>
<dbReference type="PANTHER" id="PTHR34502">
    <property type="entry name" value="DUF6594 DOMAIN-CONTAINING PROTEIN-RELATED"/>
    <property type="match status" value="1"/>
</dbReference>
<feature type="domain" description="DUF6594" evidence="2">
    <location>
        <begin position="6"/>
        <end position="298"/>
    </location>
</feature>
<name>W9XNS3_9EURO</name>
<comment type="caution">
    <text evidence="3">The sequence shown here is derived from an EMBL/GenBank/DDBJ whole genome shotgun (WGS) entry which is preliminary data.</text>
</comment>
<dbReference type="PANTHER" id="PTHR34502:SF5">
    <property type="entry name" value="DUF6594 DOMAIN-CONTAINING PROTEIN"/>
    <property type="match status" value="1"/>
</dbReference>
<dbReference type="STRING" id="1182541.W9XNS3"/>
<dbReference type="EMBL" id="AMWN01000011">
    <property type="protein sequence ID" value="EXJ78616.1"/>
    <property type="molecule type" value="Genomic_DNA"/>
</dbReference>